<feature type="domain" description="Tripartite ATP-independent periplasmic transporters DctQ component" evidence="8">
    <location>
        <begin position="66"/>
        <end position="178"/>
    </location>
</feature>
<evidence type="ECO:0000256" key="4">
    <source>
        <dbReference type="ARBA" id="ARBA00022692"/>
    </source>
</evidence>
<evidence type="ECO:0000256" key="6">
    <source>
        <dbReference type="ARBA" id="ARBA00023136"/>
    </source>
</evidence>
<comment type="caution">
    <text evidence="9">The sequence shown here is derived from an EMBL/GenBank/DDBJ whole genome shotgun (WGS) entry which is preliminary data.</text>
</comment>
<evidence type="ECO:0000259" key="8">
    <source>
        <dbReference type="Pfam" id="PF04290"/>
    </source>
</evidence>
<evidence type="ECO:0000256" key="7">
    <source>
        <dbReference type="RuleBase" id="RU369079"/>
    </source>
</evidence>
<proteinExistence type="inferred from homology"/>
<keyword evidence="5 7" id="KW-1133">Transmembrane helix</keyword>
<evidence type="ECO:0000256" key="2">
    <source>
        <dbReference type="ARBA" id="ARBA00022448"/>
    </source>
</evidence>
<feature type="transmembrane region" description="Helical" evidence="7">
    <location>
        <begin position="12"/>
        <end position="35"/>
    </location>
</feature>
<organism evidence="9 10">
    <name type="scientific">Ponticoccus litoralis</name>
    <dbReference type="NCBI Taxonomy" id="422297"/>
    <lineage>
        <taxon>Bacteria</taxon>
        <taxon>Pseudomonadati</taxon>
        <taxon>Pseudomonadota</taxon>
        <taxon>Alphaproteobacteria</taxon>
        <taxon>Rhodobacterales</taxon>
        <taxon>Roseobacteraceae</taxon>
        <taxon>Ponticoccus</taxon>
    </lineage>
</organism>
<comment type="function">
    <text evidence="7">Part of the tripartite ATP-independent periplasmic (TRAP) transport system.</text>
</comment>
<keyword evidence="3" id="KW-1003">Cell membrane</keyword>
<evidence type="ECO:0000256" key="5">
    <source>
        <dbReference type="ARBA" id="ARBA00022989"/>
    </source>
</evidence>
<keyword evidence="2 7" id="KW-0813">Transport</keyword>
<evidence type="ECO:0000256" key="1">
    <source>
        <dbReference type="ARBA" id="ARBA00004651"/>
    </source>
</evidence>
<dbReference type="InterPro" id="IPR055348">
    <property type="entry name" value="DctQ"/>
</dbReference>
<keyword evidence="4 7" id="KW-0812">Transmembrane</keyword>
<keyword evidence="6 7" id="KW-0472">Membrane</keyword>
<dbReference type="GO" id="GO:0005886">
    <property type="term" value="C:plasma membrane"/>
    <property type="evidence" value="ECO:0007669"/>
    <property type="project" value="UniProtKB-SubCell"/>
</dbReference>
<comment type="similarity">
    <text evidence="7">Belongs to the TRAP transporter small permease family.</text>
</comment>
<dbReference type="Proteomes" id="UP001428774">
    <property type="component" value="Unassembled WGS sequence"/>
</dbReference>
<evidence type="ECO:0000256" key="3">
    <source>
        <dbReference type="ARBA" id="ARBA00022475"/>
    </source>
</evidence>
<comment type="subcellular location">
    <subcellularLocation>
        <location evidence="7">Cell inner membrane</location>
        <topology evidence="7">Multi-pass membrane protein</topology>
    </subcellularLocation>
    <subcellularLocation>
        <location evidence="1">Cell membrane</location>
        <topology evidence="1">Multi-pass membrane protein</topology>
    </subcellularLocation>
</comment>
<gene>
    <name evidence="9" type="ORF">ABFB10_02780</name>
</gene>
<feature type="transmembrane region" description="Helical" evidence="7">
    <location>
        <begin position="154"/>
        <end position="176"/>
    </location>
</feature>
<protein>
    <recommendedName>
        <fullName evidence="7">TRAP transporter small permease protein</fullName>
    </recommendedName>
</protein>
<dbReference type="Pfam" id="PF04290">
    <property type="entry name" value="DctQ"/>
    <property type="match status" value="1"/>
</dbReference>
<accession>A0AAW9SJK7</accession>
<reference evidence="9 10" key="1">
    <citation type="submission" date="2024-05" db="EMBL/GenBank/DDBJ databases">
        <title>Genome sequence of Ponticoccus litoralis KCCM 90028.</title>
        <authorList>
            <person name="Kim J.M."/>
            <person name="Lee J.K."/>
            <person name="Choi B.J."/>
            <person name="Bayburt H."/>
            <person name="Baek J.H."/>
            <person name="Jeon C.O."/>
        </authorList>
    </citation>
    <scope>NUCLEOTIDE SEQUENCE [LARGE SCALE GENOMIC DNA]</scope>
    <source>
        <strain evidence="9 10">KCCM 90028</strain>
    </source>
</reference>
<name>A0AAW9SJK7_9RHOB</name>
<evidence type="ECO:0000313" key="10">
    <source>
        <dbReference type="Proteomes" id="UP001428774"/>
    </source>
</evidence>
<dbReference type="GO" id="GO:0022857">
    <property type="term" value="F:transmembrane transporter activity"/>
    <property type="evidence" value="ECO:0007669"/>
    <property type="project" value="UniProtKB-UniRule"/>
</dbReference>
<comment type="subunit">
    <text evidence="7">The complex comprises the extracytoplasmic solute receptor protein and the two transmembrane proteins.</text>
</comment>
<keyword evidence="10" id="KW-1185">Reference proteome</keyword>
<evidence type="ECO:0000313" key="9">
    <source>
        <dbReference type="EMBL" id="MEN9060121.1"/>
    </source>
</evidence>
<dbReference type="EMBL" id="JBDNCH010000002">
    <property type="protein sequence ID" value="MEN9060121.1"/>
    <property type="molecule type" value="Genomic_DNA"/>
</dbReference>
<dbReference type="RefSeq" id="WP_347165285.1">
    <property type="nucleotide sequence ID" value="NZ_JBDNCH010000002.1"/>
</dbReference>
<comment type="caution">
    <text evidence="7">Lacks conserved residue(s) required for the propagation of feature annotation.</text>
</comment>
<feature type="transmembrane region" description="Helical" evidence="7">
    <location>
        <begin position="47"/>
        <end position="67"/>
    </location>
</feature>
<dbReference type="AlphaFoldDB" id="A0AAW9SJK7"/>
<sequence length="197" mass="20665">MAGLHRIVLWLARLMALLGGAVLLVLILMTCISIVGRALNSLMHSGLVTSLAPGFAAWAIEAGLGAIPGDFELVEAGMAFCIFAFLPYCTVTGGHASVDVFTNFLPRGANRVLEVLIAGLFAAVLVLIAVQLNAGMARKISSGQTTLLLQFPVWWAYAACLVGAVATALVGVYVAFVRLYELLTGRVILPNAVGADH</sequence>
<feature type="transmembrane region" description="Helical" evidence="7">
    <location>
        <begin position="73"/>
        <end position="91"/>
    </location>
</feature>
<feature type="transmembrane region" description="Helical" evidence="7">
    <location>
        <begin position="112"/>
        <end position="134"/>
    </location>
</feature>
<keyword evidence="7" id="KW-0997">Cell inner membrane</keyword>